<sequence length="272" mass="30907">RDDGSAERLVPLTEGVLAQLRAYFGYVWHLAFRIPEFQPIADEFRAGVLRFQFLKVSGEVTGYRPKWLYQVEQLIPMPGNWARKLVRQEMAVIGGRYLDAGMGHWVAGRHPYRVTSNFAFRRFRQAWLAGQEQLQRELGFEVIAHPQAIGTWVDWPVVAALKPKGLADSSQRAKRLPPDEPSFDFDAECRLADEALYEAIRAAEIKDPKVVTALVRAVAQRYVGDDAKVCEVARACCAAARTAWKVPIFADRPRIQLQRDWLVDEVALHHLA</sequence>
<reference evidence="1" key="1">
    <citation type="submission" date="2013-08" db="EMBL/GenBank/DDBJ databases">
        <authorList>
            <person name="Mendez C."/>
            <person name="Richter M."/>
            <person name="Ferrer M."/>
            <person name="Sanchez J."/>
        </authorList>
    </citation>
    <scope>NUCLEOTIDE SEQUENCE</scope>
</reference>
<name>T0ZL74_9ZZZZ</name>
<feature type="non-terminal residue" evidence="1">
    <location>
        <position position="272"/>
    </location>
</feature>
<dbReference type="AlphaFoldDB" id="T0ZL74"/>
<comment type="caution">
    <text evidence="1">The sequence shown here is derived from an EMBL/GenBank/DDBJ whole genome shotgun (WGS) entry which is preliminary data.</text>
</comment>
<accession>T0ZL74</accession>
<proteinExistence type="predicted"/>
<protein>
    <submittedName>
        <fullName evidence="1">Uncharacterized protein</fullName>
    </submittedName>
</protein>
<organism evidence="1">
    <name type="scientific">mine drainage metagenome</name>
    <dbReference type="NCBI Taxonomy" id="410659"/>
    <lineage>
        <taxon>unclassified sequences</taxon>
        <taxon>metagenomes</taxon>
        <taxon>ecological metagenomes</taxon>
    </lineage>
</organism>
<evidence type="ECO:0000313" key="1">
    <source>
        <dbReference type="EMBL" id="EQD45217.1"/>
    </source>
</evidence>
<dbReference type="EMBL" id="AUZY01008655">
    <property type="protein sequence ID" value="EQD45217.1"/>
    <property type="molecule type" value="Genomic_DNA"/>
</dbReference>
<gene>
    <name evidence="1" type="ORF">B1B_13157</name>
</gene>
<reference evidence="1" key="2">
    <citation type="journal article" date="2014" name="ISME J.">
        <title>Microbial stratification in low pH oxic and suboxic macroscopic growths along an acid mine drainage.</title>
        <authorList>
            <person name="Mendez-Garcia C."/>
            <person name="Mesa V."/>
            <person name="Sprenger R.R."/>
            <person name="Richter M."/>
            <person name="Diez M.S."/>
            <person name="Solano J."/>
            <person name="Bargiela R."/>
            <person name="Golyshina O.V."/>
            <person name="Manteca A."/>
            <person name="Ramos J.L."/>
            <person name="Gallego J.R."/>
            <person name="Llorente I."/>
            <person name="Martins Dos Santos V.A."/>
            <person name="Jensen O.N."/>
            <person name="Pelaez A.I."/>
            <person name="Sanchez J."/>
            <person name="Ferrer M."/>
        </authorList>
    </citation>
    <scope>NUCLEOTIDE SEQUENCE</scope>
</reference>
<feature type="non-terminal residue" evidence="1">
    <location>
        <position position="1"/>
    </location>
</feature>